<name>A0ABX4XMR4_9LIST</name>
<proteinExistence type="predicted"/>
<organism evidence="1 2">
    <name type="scientific">Listeria newyorkensis</name>
    <dbReference type="NCBI Taxonomy" id="1497681"/>
    <lineage>
        <taxon>Bacteria</taxon>
        <taxon>Bacillati</taxon>
        <taxon>Bacillota</taxon>
        <taxon>Bacilli</taxon>
        <taxon>Bacillales</taxon>
        <taxon>Listeriaceae</taxon>
        <taxon>Listeria</taxon>
    </lineage>
</organism>
<dbReference type="RefSeq" id="WP_103034889.1">
    <property type="nucleotide sequence ID" value="NZ_MPDH01000007.1"/>
</dbReference>
<dbReference type="Pfam" id="PF14203">
    <property type="entry name" value="TTRAP"/>
    <property type="match status" value="1"/>
</dbReference>
<accession>A0ABX4XMR4</accession>
<dbReference type="InterPro" id="IPR041965">
    <property type="entry name" value="TTRAP_sf"/>
</dbReference>
<dbReference type="EMBL" id="MPDH01000007">
    <property type="protein sequence ID" value="PNP92554.1"/>
    <property type="molecule type" value="Genomic_DNA"/>
</dbReference>
<comment type="caution">
    <text evidence="1">The sequence shown here is derived from an EMBL/GenBank/DDBJ whole genome shotgun (WGS) entry which is preliminary data.</text>
</comment>
<sequence length="74" mass="8696">MDLFTLEEQNLLAAYDVSSRMNLLQSLEDALPYVYDYEMMGLINGIIGKLLIIDEDTFELFPFDFTEYYEAKHD</sequence>
<dbReference type="Proteomes" id="UP000236500">
    <property type="component" value="Unassembled WGS sequence"/>
</dbReference>
<protein>
    <submittedName>
        <fullName evidence="1">Uncharacterized protein</fullName>
    </submittedName>
</protein>
<keyword evidence="2" id="KW-1185">Reference proteome</keyword>
<reference evidence="1 2" key="1">
    <citation type="submission" date="2016-11" db="EMBL/GenBank/DDBJ databases">
        <title>Whole Genome Sequence of Listeria newyorkensis.</title>
        <authorList>
            <person name="Frink S."/>
            <person name="Morales C."/>
            <person name="Kiang D."/>
        </authorList>
    </citation>
    <scope>NUCLEOTIDE SEQUENCE [LARGE SCALE GENOMIC DNA]</scope>
    <source>
        <strain evidence="1 2">F1604011-044</strain>
    </source>
</reference>
<evidence type="ECO:0000313" key="2">
    <source>
        <dbReference type="Proteomes" id="UP000236500"/>
    </source>
</evidence>
<gene>
    <name evidence="1" type="ORF">BMT55_08270</name>
</gene>
<dbReference type="InterPro" id="IPR025468">
    <property type="entry name" value="TTRAP"/>
</dbReference>
<evidence type="ECO:0000313" key="1">
    <source>
        <dbReference type="EMBL" id="PNP92554.1"/>
    </source>
</evidence>
<dbReference type="Gene3D" id="1.10.10.1850">
    <property type="entry name" value="Sporulation protein-like"/>
    <property type="match status" value="1"/>
</dbReference>